<organism evidence="3 4">
    <name type="scientific">Cedecea lapagei</name>
    <dbReference type="NCBI Taxonomy" id="158823"/>
    <lineage>
        <taxon>Bacteria</taxon>
        <taxon>Pseudomonadati</taxon>
        <taxon>Pseudomonadota</taxon>
        <taxon>Gammaproteobacteria</taxon>
        <taxon>Enterobacterales</taxon>
        <taxon>Enterobacteriaceae</taxon>
        <taxon>Cedecea</taxon>
    </lineage>
</organism>
<dbReference type="EMBL" id="LR134201">
    <property type="protein sequence ID" value="VEB99039.1"/>
    <property type="molecule type" value="Genomic_DNA"/>
</dbReference>
<keyword evidence="4" id="KW-1185">Reference proteome</keyword>
<dbReference type="KEGG" id="clap:NCTC11466_02978"/>
<dbReference type="NCBIfam" id="NF002967">
    <property type="entry name" value="PRK03641.1"/>
    <property type="match status" value="1"/>
</dbReference>
<dbReference type="InterPro" id="IPR018635">
    <property type="entry name" value="UPF0319"/>
</dbReference>
<evidence type="ECO:0000256" key="2">
    <source>
        <dbReference type="ARBA" id="ARBA00022729"/>
    </source>
</evidence>
<name>A0A3S5DPU6_9ENTR</name>
<dbReference type="RefSeq" id="WP_126356913.1">
    <property type="nucleotide sequence ID" value="NZ_LR134201.1"/>
</dbReference>
<dbReference type="AlphaFoldDB" id="A0A3S5DPU6"/>
<evidence type="ECO:0000313" key="4">
    <source>
        <dbReference type="Proteomes" id="UP000274122"/>
    </source>
</evidence>
<dbReference type="OrthoDB" id="6428208at2"/>
<evidence type="ECO:0000256" key="1">
    <source>
        <dbReference type="ARBA" id="ARBA00008490"/>
    </source>
</evidence>
<sequence length="216" mass="23770">MRAGLPIAALIVMMPALVWGTTLRLPPEVDLLVLDGKKVSSSLLKGADSIEIDNGPHQLVLKAEKKGRTSPRSLLQGRSSSLVINFDSKALDQINIVLSPEEVGHPVTFPQIKLRDGHGRPVPVRTDVLETNPDPTATDYEEETRRYNTSGKKASMLEFALVNDCEEAQSVATASPDSPPPASETLTEQRLKYWYSQADKSTRARFLRWVNETPAP</sequence>
<dbReference type="Proteomes" id="UP000274122">
    <property type="component" value="Chromosome"/>
</dbReference>
<evidence type="ECO:0000313" key="3">
    <source>
        <dbReference type="EMBL" id="VEB99039.1"/>
    </source>
</evidence>
<keyword evidence="2" id="KW-0732">Signal</keyword>
<dbReference type="PANTHER" id="PTHR38108:SF1">
    <property type="entry name" value="UPF0319 PROTEIN YCCT"/>
    <property type="match status" value="1"/>
</dbReference>
<dbReference type="PANTHER" id="PTHR38108">
    <property type="entry name" value="UPF0319 PROTEIN YCCT"/>
    <property type="match status" value="1"/>
</dbReference>
<dbReference type="Pfam" id="PF09829">
    <property type="entry name" value="DUF2057"/>
    <property type="match status" value="1"/>
</dbReference>
<comment type="similarity">
    <text evidence="1">Belongs to the UPF0319 family.</text>
</comment>
<gene>
    <name evidence="3" type="primary">yccT</name>
    <name evidence="3" type="ORF">NCTC11466_02978</name>
</gene>
<proteinExistence type="inferred from homology"/>
<reference evidence="3 4" key="1">
    <citation type="submission" date="2018-12" db="EMBL/GenBank/DDBJ databases">
        <authorList>
            <consortium name="Pathogen Informatics"/>
        </authorList>
    </citation>
    <scope>NUCLEOTIDE SEQUENCE [LARGE SCALE GENOMIC DNA]</scope>
    <source>
        <strain evidence="3 4">NCTC11466</strain>
    </source>
</reference>
<protein>
    <submittedName>
        <fullName evidence="3">Uncharacterized protein conserved in bacteria (DUF2057)</fullName>
    </submittedName>
</protein>
<accession>A0A3S5DPU6</accession>